<dbReference type="InterPro" id="IPR045863">
    <property type="entry name" value="CorA_TM1_TM2"/>
</dbReference>
<feature type="transmembrane region" description="Helical" evidence="12">
    <location>
        <begin position="330"/>
        <end position="350"/>
    </location>
</feature>
<name>A0A5C1A7I9_9BACT</name>
<dbReference type="NCBIfam" id="TIGR00383">
    <property type="entry name" value="corA"/>
    <property type="match status" value="1"/>
</dbReference>
<evidence type="ECO:0000256" key="4">
    <source>
        <dbReference type="ARBA" id="ARBA00022475"/>
    </source>
</evidence>
<dbReference type="SUPFAM" id="SSF143865">
    <property type="entry name" value="CorA soluble domain-like"/>
    <property type="match status" value="1"/>
</dbReference>
<dbReference type="Proteomes" id="UP000324974">
    <property type="component" value="Chromosome"/>
</dbReference>
<organism evidence="13 14">
    <name type="scientific">Limnoglobus roseus</name>
    <dbReference type="NCBI Taxonomy" id="2598579"/>
    <lineage>
        <taxon>Bacteria</taxon>
        <taxon>Pseudomonadati</taxon>
        <taxon>Planctomycetota</taxon>
        <taxon>Planctomycetia</taxon>
        <taxon>Gemmatales</taxon>
        <taxon>Gemmataceae</taxon>
        <taxon>Limnoglobus</taxon>
    </lineage>
</organism>
<dbReference type="Gene3D" id="1.20.58.340">
    <property type="entry name" value="Magnesium transport protein CorA, transmembrane region"/>
    <property type="match status" value="2"/>
</dbReference>
<sequence>MIRVYRWDPSTKTGFCQERPDLPASAADVTGDAVVWIDLENPTPEEEAQVFEAFLKIHPLTLDDVTRPRRLPEQGAHLPKVEEFPNYLFVVVNPLPWEVCDPKHDVPPEFEETMQPGMPKKHSPRVGWKRPQLSGVLTHNVLITHHYDELLCVKTVGDYVHRRGEAARRGPDFLFHLILDEMVDEYAPVVERFGERLDKLEIRLFSKPNRHTLTHLLRLKRQVISLRKTLILEREVLARLVRGEFELVQHEEIAYYRNVYDHLVRYTELIEGAREMVSDLMQTHLAAASNRLNEIMKVLTMISTIGLFCTLIAGIYGMNFEHMPELKWEYGYYYALGLMAAVAAATLGFFRWRKWI</sequence>
<keyword evidence="14" id="KW-1185">Reference proteome</keyword>
<dbReference type="AlphaFoldDB" id="A0A5C1A7I9"/>
<keyword evidence="4 12" id="KW-1003">Cell membrane</keyword>
<dbReference type="PANTHER" id="PTHR46494:SF1">
    <property type="entry name" value="CORA FAMILY METAL ION TRANSPORTER (EUROFUNG)"/>
    <property type="match status" value="1"/>
</dbReference>
<dbReference type="FunFam" id="1.20.58.340:FF:000004">
    <property type="entry name" value="Magnesium transport protein CorA"/>
    <property type="match status" value="1"/>
</dbReference>
<keyword evidence="7 12" id="KW-1133">Transmembrane helix</keyword>
<feature type="transmembrane region" description="Helical" evidence="12">
    <location>
        <begin position="298"/>
        <end position="318"/>
    </location>
</feature>
<dbReference type="GO" id="GO:0000287">
    <property type="term" value="F:magnesium ion binding"/>
    <property type="evidence" value="ECO:0007669"/>
    <property type="project" value="TreeGrafter"/>
</dbReference>
<dbReference type="Gene3D" id="3.30.460.20">
    <property type="entry name" value="CorA soluble domain-like"/>
    <property type="match status" value="1"/>
</dbReference>
<dbReference type="GO" id="GO:0050897">
    <property type="term" value="F:cobalt ion binding"/>
    <property type="evidence" value="ECO:0007669"/>
    <property type="project" value="TreeGrafter"/>
</dbReference>
<protein>
    <recommendedName>
        <fullName evidence="12">Magnesium transport protein CorA</fullName>
    </recommendedName>
</protein>
<comment type="function">
    <text evidence="11">Mediates influx of magnesium ions. Alternates between open and closed states. Activated by low cytoplasmic Mg(2+) levels. Inactive when cytoplasmic Mg(2+) levels are high.</text>
</comment>
<keyword evidence="8 12" id="KW-0406">Ion transport</keyword>
<dbReference type="RefSeq" id="WP_149108883.1">
    <property type="nucleotide sequence ID" value="NZ_CP042425.1"/>
</dbReference>
<keyword evidence="5 12" id="KW-0812">Transmembrane</keyword>
<comment type="subcellular location">
    <subcellularLocation>
        <location evidence="1">Cell membrane</location>
        <topology evidence="1">Multi-pass membrane protein</topology>
    </subcellularLocation>
    <subcellularLocation>
        <location evidence="12">Membrane</location>
        <topology evidence="12">Multi-pass membrane protein</topology>
    </subcellularLocation>
</comment>
<proteinExistence type="inferred from homology"/>
<comment type="catalytic activity">
    <reaction evidence="10">
        <text>Mg(2+)(in) = Mg(2+)(out)</text>
        <dbReference type="Rhea" id="RHEA:29827"/>
        <dbReference type="ChEBI" id="CHEBI:18420"/>
    </reaction>
</comment>
<evidence type="ECO:0000256" key="8">
    <source>
        <dbReference type="ARBA" id="ARBA00023065"/>
    </source>
</evidence>
<dbReference type="Pfam" id="PF01544">
    <property type="entry name" value="CorA"/>
    <property type="match status" value="1"/>
</dbReference>
<dbReference type="PANTHER" id="PTHR46494">
    <property type="entry name" value="CORA FAMILY METAL ION TRANSPORTER (EUROFUNG)"/>
    <property type="match status" value="1"/>
</dbReference>
<dbReference type="InterPro" id="IPR045861">
    <property type="entry name" value="CorA_cytoplasmic_dom"/>
</dbReference>
<gene>
    <name evidence="12" type="primary">corA</name>
    <name evidence="13" type="ORF">PX52LOC_00816</name>
</gene>
<dbReference type="EMBL" id="CP042425">
    <property type="protein sequence ID" value="QEL13956.1"/>
    <property type="molecule type" value="Genomic_DNA"/>
</dbReference>
<evidence type="ECO:0000256" key="11">
    <source>
        <dbReference type="ARBA" id="ARBA00045497"/>
    </source>
</evidence>
<dbReference type="CDD" id="cd12822">
    <property type="entry name" value="TmCorA-like"/>
    <property type="match status" value="1"/>
</dbReference>
<accession>A0A5C1A7I9</accession>
<dbReference type="OrthoDB" id="9803416at2"/>
<evidence type="ECO:0000256" key="7">
    <source>
        <dbReference type="ARBA" id="ARBA00022989"/>
    </source>
</evidence>
<evidence type="ECO:0000256" key="6">
    <source>
        <dbReference type="ARBA" id="ARBA00022842"/>
    </source>
</evidence>
<keyword evidence="6 12" id="KW-0460">Magnesium</keyword>
<comment type="similarity">
    <text evidence="2 12">Belongs to the CorA metal ion transporter (MIT) (TC 1.A.35) family.</text>
</comment>
<keyword evidence="3 12" id="KW-0813">Transport</keyword>
<dbReference type="SUPFAM" id="SSF144083">
    <property type="entry name" value="Magnesium transport protein CorA, transmembrane region"/>
    <property type="match status" value="1"/>
</dbReference>
<evidence type="ECO:0000256" key="3">
    <source>
        <dbReference type="ARBA" id="ARBA00022448"/>
    </source>
</evidence>
<reference evidence="14" key="1">
    <citation type="submission" date="2019-08" db="EMBL/GenBank/DDBJ databases">
        <title>Limnoglobus roseus gen. nov., sp. nov., a novel freshwater planctomycete with a giant genome from the family Gemmataceae.</title>
        <authorList>
            <person name="Kulichevskaya I.S."/>
            <person name="Naumoff D.G."/>
            <person name="Miroshnikov K."/>
            <person name="Ivanova A."/>
            <person name="Philippov D.A."/>
            <person name="Hakobyan A."/>
            <person name="Rijpstra I.C."/>
            <person name="Sinninghe Damste J.S."/>
            <person name="Liesack W."/>
            <person name="Dedysh S.N."/>
        </authorList>
    </citation>
    <scope>NUCLEOTIDE SEQUENCE [LARGE SCALE GENOMIC DNA]</scope>
    <source>
        <strain evidence="14">PX52</strain>
    </source>
</reference>
<dbReference type="KEGG" id="lrs:PX52LOC_00816"/>
<evidence type="ECO:0000256" key="12">
    <source>
        <dbReference type="RuleBase" id="RU362010"/>
    </source>
</evidence>
<dbReference type="GO" id="GO:0005886">
    <property type="term" value="C:plasma membrane"/>
    <property type="evidence" value="ECO:0007669"/>
    <property type="project" value="UniProtKB-SubCell"/>
</dbReference>
<dbReference type="GO" id="GO:0015087">
    <property type="term" value="F:cobalt ion transmembrane transporter activity"/>
    <property type="evidence" value="ECO:0007669"/>
    <property type="project" value="UniProtKB-UniRule"/>
</dbReference>
<evidence type="ECO:0000256" key="9">
    <source>
        <dbReference type="ARBA" id="ARBA00023136"/>
    </source>
</evidence>
<evidence type="ECO:0000313" key="13">
    <source>
        <dbReference type="EMBL" id="QEL13956.1"/>
    </source>
</evidence>
<evidence type="ECO:0000256" key="10">
    <source>
        <dbReference type="ARBA" id="ARBA00034269"/>
    </source>
</evidence>
<evidence type="ECO:0000256" key="1">
    <source>
        <dbReference type="ARBA" id="ARBA00004651"/>
    </source>
</evidence>
<dbReference type="GO" id="GO:0015095">
    <property type="term" value="F:magnesium ion transmembrane transporter activity"/>
    <property type="evidence" value="ECO:0007669"/>
    <property type="project" value="UniProtKB-UniRule"/>
</dbReference>
<evidence type="ECO:0000256" key="5">
    <source>
        <dbReference type="ARBA" id="ARBA00022692"/>
    </source>
</evidence>
<evidence type="ECO:0000313" key="14">
    <source>
        <dbReference type="Proteomes" id="UP000324974"/>
    </source>
</evidence>
<keyword evidence="9 12" id="KW-0472">Membrane</keyword>
<evidence type="ECO:0000256" key="2">
    <source>
        <dbReference type="ARBA" id="ARBA00009765"/>
    </source>
</evidence>
<dbReference type="InterPro" id="IPR004488">
    <property type="entry name" value="Mg/Co-transport_prot_CorA"/>
</dbReference>
<dbReference type="InterPro" id="IPR002523">
    <property type="entry name" value="MgTranspt_CorA/ZnTranspt_ZntB"/>
</dbReference>